<keyword evidence="7" id="KW-1185">Reference proteome</keyword>
<dbReference type="Gene3D" id="3.40.50.300">
    <property type="entry name" value="P-loop containing nucleotide triphosphate hydrolases"/>
    <property type="match status" value="1"/>
</dbReference>
<dbReference type="RefSeq" id="XP_013023224.1">
    <property type="nucleotide sequence ID" value="XM_013167770.1"/>
</dbReference>
<feature type="active site" description="N6-AMP-lysine intermediate" evidence="2">
    <location>
        <position position="133"/>
    </location>
</feature>
<dbReference type="OMA" id="FQDWDYK"/>
<dbReference type="EMBL" id="KE546990">
    <property type="protein sequence ID" value="EPY51838.1"/>
    <property type="molecule type" value="Genomic_DNA"/>
</dbReference>
<dbReference type="PIRSF" id="PIRSF019634">
    <property type="entry name" value="tRNA_lig_yeast"/>
    <property type="match status" value="1"/>
</dbReference>
<dbReference type="STRING" id="653667.S9VW57"/>
<feature type="domain" description="T4 RNA ligase 1-like N-terminal" evidence="5">
    <location>
        <begin position="82"/>
        <end position="316"/>
    </location>
</feature>
<dbReference type="AlphaFoldDB" id="S9VW57"/>
<dbReference type="Pfam" id="PF08303">
    <property type="entry name" value="tRNA_lig_kinase"/>
    <property type="match status" value="1"/>
</dbReference>
<comment type="catalytic activity">
    <reaction evidence="1">
        <text>ATP + (ribonucleotide)n-3'-hydroxyl + 5'-phospho-(ribonucleotide)m = (ribonucleotide)n+m + AMP + diphosphate.</text>
        <dbReference type="EC" id="6.5.1.3"/>
    </reaction>
</comment>
<evidence type="ECO:0000313" key="6">
    <source>
        <dbReference type="EMBL" id="EPY51838.1"/>
    </source>
</evidence>
<dbReference type="GO" id="GO:0006388">
    <property type="term" value="P:tRNA splicing, via endonucleolytic cleavage and ligation"/>
    <property type="evidence" value="ECO:0007669"/>
    <property type="project" value="UniProtKB-UniRule"/>
</dbReference>
<evidence type="ECO:0000259" key="5">
    <source>
        <dbReference type="Pfam" id="PF09511"/>
    </source>
</evidence>
<name>S9VW57_SCHCR</name>
<evidence type="ECO:0000256" key="2">
    <source>
        <dbReference type="PIRSR" id="PIRSR019634-50"/>
    </source>
</evidence>
<dbReference type="Pfam" id="PF08302">
    <property type="entry name" value="tRNA_lig_CPD"/>
    <property type="match status" value="1"/>
</dbReference>
<accession>S9VW57</accession>
<sequence>MSNTFATPKELVEELCRLRDLKVGIFGEKKPTIRSVSFAVPGTDYELTSWRVWEQAYRINVSDSKKTYDGVTGLKRRLPTCARGLFTYMDPRTKEQKIAIRGYDKFFNIDEIPLTTWNSLREHTKGPYELTVKENGCIIFISALSNGELIITSKHSFGAVEGQSVSHALAGERWLEDHLKKVGKSKKELAQELLKRQATAVAELCDDDFEEHILPYRGDRRGLYLHGLNMNIPEFTTASSEDVSAFAKVWGFLKTDSFYIHKFEDMKHFLEETAKTGRLNNRSVEGFVVRCHSTAQAGKRNSTNDFFFKYKFEEPYGMFRQWREVTKMLIHDKPLNYAKYKKITNEYVDFCRKKFQEKPELKALYLKNKGIISLREEFLLLSKLDAMTISVESSNEKPYTLLVPIATIGCGKTTVAKILEKLFNWPVVQNDNIPSGKGGPKKFARAIVNEFQNGHPIVFADRNNHIPNMRSALRSDVSAELEGVRYVALPFVQNLSTRSFVQERVISRGDRHQSIKVSEGVEKVNSILDMFYKQYKPFDPELFSHDEGYDDVIELDPHVGSLENARLIVDYMQQHIPDSITNYPSEDEFQRALEFAVNDYVPTYTKIMGESSLKKQERNSNEIQYFGAFIPSDKVKAILKDVIRSKGISWDDQFSSYTLQDSFHVTMIHRSQITLGPEMADLWQQYLNQLKKKRSNVIDHVSFTLRSLVWDGRVMCFKVDIDSKSMWFGKTGNPQLHITLGTTSPCIKPFESNLMLERLRTGKASQDEPEIHTIDVEPKVDITGTLQFLPKE</sequence>
<evidence type="ECO:0000256" key="1">
    <source>
        <dbReference type="PIRNR" id="PIRNR019634"/>
    </source>
</evidence>
<organism evidence="6 7">
    <name type="scientific">Schizosaccharomyces cryophilus (strain OY26 / ATCC MYA-4695 / CBS 11777 / NBRC 106824 / NRRL Y48691)</name>
    <name type="common">Fission yeast</name>
    <dbReference type="NCBI Taxonomy" id="653667"/>
    <lineage>
        <taxon>Eukaryota</taxon>
        <taxon>Fungi</taxon>
        <taxon>Dikarya</taxon>
        <taxon>Ascomycota</taxon>
        <taxon>Taphrinomycotina</taxon>
        <taxon>Schizosaccharomycetes</taxon>
        <taxon>Schizosaccharomycetales</taxon>
        <taxon>Schizosaccharomycetaceae</taxon>
        <taxon>Schizosaccharomyces</taxon>
    </lineage>
</organism>
<protein>
    <recommendedName>
        <fullName evidence="1">tRNA ligase</fullName>
        <ecNumber evidence="1">6.5.1.3</ecNumber>
    </recommendedName>
</protein>
<gene>
    <name evidence="6" type="ORF">SPOG_00261</name>
</gene>
<comment type="similarity">
    <text evidence="1">Belongs to the TRL1 family.</text>
</comment>
<evidence type="ECO:0000313" key="7">
    <source>
        <dbReference type="Proteomes" id="UP000015464"/>
    </source>
</evidence>
<dbReference type="EC" id="6.5.1.3" evidence="1"/>
<dbReference type="Proteomes" id="UP000015464">
    <property type="component" value="Unassembled WGS sequence"/>
</dbReference>
<dbReference type="InterPro" id="IPR019039">
    <property type="entry name" value="T4-Rnl1-like_N"/>
</dbReference>
<keyword evidence="1 6" id="KW-0436">Ligase</keyword>
<dbReference type="GO" id="GO:0005634">
    <property type="term" value="C:nucleus"/>
    <property type="evidence" value="ECO:0007669"/>
    <property type="project" value="TreeGrafter"/>
</dbReference>
<dbReference type="PANTHER" id="PTHR32004">
    <property type="entry name" value="TRNA LIGASE"/>
    <property type="match status" value="1"/>
</dbReference>
<dbReference type="HOGENOM" id="CLU_010316_1_0_1"/>
<dbReference type="OrthoDB" id="276239at2759"/>
<dbReference type="GO" id="GO:0005524">
    <property type="term" value="F:ATP binding"/>
    <property type="evidence" value="ECO:0007669"/>
    <property type="project" value="UniProtKB-UniRule"/>
</dbReference>
<feature type="domain" description="tRNA ligase kinase" evidence="4">
    <location>
        <begin position="401"/>
        <end position="557"/>
    </location>
</feature>
<proteinExistence type="inferred from homology"/>
<dbReference type="Pfam" id="PF09511">
    <property type="entry name" value="RNA_lig_T4_1"/>
    <property type="match status" value="1"/>
</dbReference>
<dbReference type="PANTHER" id="PTHR32004:SF1">
    <property type="entry name" value="TRNA LIGASE"/>
    <property type="match status" value="1"/>
</dbReference>
<dbReference type="SUPFAM" id="SSF52540">
    <property type="entry name" value="P-loop containing nucleoside triphosphate hydrolases"/>
    <property type="match status" value="1"/>
</dbReference>
<reference evidence="6 7" key="1">
    <citation type="journal article" date="2011" name="Science">
        <title>Comparative functional genomics of the fission yeasts.</title>
        <authorList>
            <person name="Rhind N."/>
            <person name="Chen Z."/>
            <person name="Yassour M."/>
            <person name="Thompson D.A."/>
            <person name="Haas B.J."/>
            <person name="Habib N."/>
            <person name="Wapinski I."/>
            <person name="Roy S."/>
            <person name="Lin M.F."/>
            <person name="Heiman D.I."/>
            <person name="Young S.K."/>
            <person name="Furuya K."/>
            <person name="Guo Y."/>
            <person name="Pidoux A."/>
            <person name="Chen H.M."/>
            <person name="Robbertse B."/>
            <person name="Goldberg J.M."/>
            <person name="Aoki K."/>
            <person name="Bayne E.H."/>
            <person name="Berlin A.M."/>
            <person name="Desjardins C.A."/>
            <person name="Dobbs E."/>
            <person name="Dukaj L."/>
            <person name="Fan L."/>
            <person name="FitzGerald M.G."/>
            <person name="French C."/>
            <person name="Gujja S."/>
            <person name="Hansen K."/>
            <person name="Keifenheim D."/>
            <person name="Levin J.Z."/>
            <person name="Mosher R.A."/>
            <person name="Mueller C.A."/>
            <person name="Pfiffner J."/>
            <person name="Priest M."/>
            <person name="Russ C."/>
            <person name="Smialowska A."/>
            <person name="Swoboda P."/>
            <person name="Sykes S.M."/>
            <person name="Vaughn M."/>
            <person name="Vengrova S."/>
            <person name="Yoder R."/>
            <person name="Zeng Q."/>
            <person name="Allshire R."/>
            <person name="Baulcombe D."/>
            <person name="Birren B.W."/>
            <person name="Brown W."/>
            <person name="Ekwall K."/>
            <person name="Kellis M."/>
            <person name="Leatherwood J."/>
            <person name="Levin H."/>
            <person name="Margalit H."/>
            <person name="Martienssen R."/>
            <person name="Nieduszynski C.A."/>
            <person name="Spatafora J.W."/>
            <person name="Friedman N."/>
            <person name="Dalgaard J.Z."/>
            <person name="Baumann P."/>
            <person name="Niki H."/>
            <person name="Regev A."/>
            <person name="Nusbaum C."/>
        </authorList>
    </citation>
    <scope>NUCLEOTIDE SEQUENCE [LARGE SCALE GENOMIC DNA]</scope>
    <source>
        <strain evidence="7">OY26 / ATCC MYA-4695 / CBS 11777 / NBRC 106824 / NRRL Y48691</strain>
    </source>
</reference>
<dbReference type="InterPro" id="IPR012387">
    <property type="entry name" value="Trl1_fun"/>
</dbReference>
<evidence type="ECO:0000259" key="3">
    <source>
        <dbReference type="Pfam" id="PF08302"/>
    </source>
</evidence>
<dbReference type="GO" id="GO:0003972">
    <property type="term" value="F:RNA ligase (ATP) activity"/>
    <property type="evidence" value="ECO:0007669"/>
    <property type="project" value="UniProtKB-UniRule"/>
</dbReference>
<dbReference type="InterPro" id="IPR027417">
    <property type="entry name" value="P-loop_NTPase"/>
</dbReference>
<evidence type="ECO:0000259" key="4">
    <source>
        <dbReference type="Pfam" id="PF08303"/>
    </source>
</evidence>
<dbReference type="eggNOG" id="ENOG502QQB9">
    <property type="taxonomic scope" value="Eukaryota"/>
</dbReference>
<dbReference type="GO" id="GO:0008081">
    <property type="term" value="F:phosphoric diester hydrolase activity"/>
    <property type="evidence" value="ECO:0007669"/>
    <property type="project" value="InterPro"/>
</dbReference>
<keyword evidence="1" id="KW-0819">tRNA processing</keyword>
<dbReference type="InterPro" id="IPR015965">
    <property type="entry name" value="tRNA_lig_PDEase"/>
</dbReference>
<dbReference type="GeneID" id="25034593"/>
<dbReference type="GO" id="GO:0051730">
    <property type="term" value="F:GTP-dependent polyribonucleotide 5'-hydroxyl-kinase activity"/>
    <property type="evidence" value="ECO:0007669"/>
    <property type="project" value="InterPro"/>
</dbReference>
<dbReference type="InterPro" id="IPR015966">
    <property type="entry name" value="tRNA_lig_kin_fungi"/>
</dbReference>
<feature type="domain" description="tRNA ligase phosphodiesterase" evidence="3">
    <location>
        <begin position="560"/>
        <end position="787"/>
    </location>
</feature>